<keyword evidence="3" id="KW-1185">Reference proteome</keyword>
<name>A0ABS9K1N0_9RHOO</name>
<sequence length="558" mass="60860">MRGQPVLGEGLRVEVILLGMEQQRLDASCFRLVQPTATDDLPWLRKASLGVRRGAETVLEIRSEVPLREPIMQMRVVLGCGHEISRDYVLMASPARVAAAPAAPARQDYVGSEPPASPVERRPPRVRPAAPPAADEAPFRLAPRRTEKRRAASDIPDRLLLSGADGGTVGEPSLRLATELLSATVAKETQRDILRLEYRMLMALHEQAASQMATAEKLRDMEGTLAELQARTAEFAQRVEKEASAPAPAQPASPAPVGVAPGEAPVASAGNPQPKPFRVNESAGDTAWSLYGLAAGMLFGLAAWFGWRRYREARDADADSDPFAAIPEVRVDPQRHDEYAGAGAVDLHFEPAAAMPMSVDVELDDKALHPPLEFNVQESAPPVSAPDSVLSISTTTLSEQSEVNPVMELADIMLSFGRVKGAAQALQEFIDHNPEEALLPWIRLMDVYRMAGMRAEFESVASNLNQHFNVEVQNWDAEAVRAPGGEDTDAIAPRPQSLEDMPRLMGVIADLWESGDVVGYLYQLLRDNRGGQRQGFAMPVVDDILFLIELKETANRME</sequence>
<feature type="region of interest" description="Disordered" evidence="1">
    <location>
        <begin position="238"/>
        <end position="276"/>
    </location>
</feature>
<dbReference type="RefSeq" id="WP_275709790.1">
    <property type="nucleotide sequence ID" value="NZ_JAKLTN010000002.1"/>
</dbReference>
<accession>A0ABS9K1N0</accession>
<dbReference type="EMBL" id="JAKLTN010000002">
    <property type="protein sequence ID" value="MCG2577084.1"/>
    <property type="molecule type" value="Genomic_DNA"/>
</dbReference>
<proteinExistence type="predicted"/>
<protein>
    <recommendedName>
        <fullName evidence="4">Tfp pilus assembly protein FimV</fullName>
    </recommendedName>
</protein>
<feature type="compositionally biased region" description="Low complexity" evidence="1">
    <location>
        <begin position="255"/>
        <end position="270"/>
    </location>
</feature>
<evidence type="ECO:0000313" key="2">
    <source>
        <dbReference type="EMBL" id="MCG2577084.1"/>
    </source>
</evidence>
<evidence type="ECO:0000256" key="1">
    <source>
        <dbReference type="SAM" id="MobiDB-lite"/>
    </source>
</evidence>
<feature type="region of interest" description="Disordered" evidence="1">
    <location>
        <begin position="102"/>
        <end position="154"/>
    </location>
</feature>
<comment type="caution">
    <text evidence="2">The sequence shown here is derived from an EMBL/GenBank/DDBJ whole genome shotgun (WGS) entry which is preliminary data.</text>
</comment>
<dbReference type="Proteomes" id="UP001165384">
    <property type="component" value="Unassembled WGS sequence"/>
</dbReference>
<reference evidence="2" key="1">
    <citation type="submission" date="2022-01" db="EMBL/GenBank/DDBJ databases">
        <authorList>
            <person name="Jo J.-H."/>
            <person name="Im W.-T."/>
        </authorList>
    </citation>
    <scope>NUCLEOTIDE SEQUENCE</scope>
    <source>
        <strain evidence="2">XY25</strain>
    </source>
</reference>
<organism evidence="2 3">
    <name type="scientific">Dechloromonas hankyongensis</name>
    <dbReference type="NCBI Taxonomy" id="2908002"/>
    <lineage>
        <taxon>Bacteria</taxon>
        <taxon>Pseudomonadati</taxon>
        <taxon>Pseudomonadota</taxon>
        <taxon>Betaproteobacteria</taxon>
        <taxon>Rhodocyclales</taxon>
        <taxon>Azonexaceae</taxon>
        <taxon>Dechloromonas</taxon>
    </lineage>
</organism>
<evidence type="ECO:0008006" key="4">
    <source>
        <dbReference type="Google" id="ProtNLM"/>
    </source>
</evidence>
<evidence type="ECO:0000313" key="3">
    <source>
        <dbReference type="Proteomes" id="UP001165384"/>
    </source>
</evidence>
<gene>
    <name evidence="2" type="ORF">LZ012_08745</name>
</gene>